<protein>
    <recommendedName>
        <fullName evidence="4">Tyr recombinase domain-containing protein</fullName>
    </recommendedName>
</protein>
<evidence type="ECO:0008006" key="4">
    <source>
        <dbReference type="Google" id="ProtNLM"/>
    </source>
</evidence>
<gene>
    <name evidence="2" type="ORF">NQ317_005957</name>
</gene>
<comment type="caution">
    <text evidence="2">The sequence shown here is derived from an EMBL/GenBank/DDBJ whole genome shotgun (WGS) entry which is preliminary data.</text>
</comment>
<keyword evidence="1" id="KW-0233">DNA recombination</keyword>
<sequence>MGSVNQPVGKNTFDAINYAQLLNLADVNLNIGHCFRRSSATLLVDSEEDILNLKRHGEWKSSTVAEIYVLESNKNKLDVKKILYKKNPVPLKKLKRRNF</sequence>
<dbReference type="Proteomes" id="UP001162164">
    <property type="component" value="Unassembled WGS sequence"/>
</dbReference>
<keyword evidence="3" id="KW-1185">Reference proteome</keyword>
<reference evidence="2" key="1">
    <citation type="journal article" date="2023" name="Insect Mol. Biol.">
        <title>Genome sequencing provides insights into the evolution of gene families encoding plant cell wall-degrading enzymes in longhorned beetles.</title>
        <authorList>
            <person name="Shin N.R."/>
            <person name="Okamura Y."/>
            <person name="Kirsch R."/>
            <person name="Pauchet Y."/>
        </authorList>
    </citation>
    <scope>NUCLEOTIDE SEQUENCE</scope>
    <source>
        <strain evidence="2">MMC_N1</strain>
    </source>
</reference>
<dbReference type="SUPFAM" id="SSF56349">
    <property type="entry name" value="DNA breaking-rejoining enzymes"/>
    <property type="match status" value="1"/>
</dbReference>
<dbReference type="InterPro" id="IPR011010">
    <property type="entry name" value="DNA_brk_join_enz"/>
</dbReference>
<evidence type="ECO:0000256" key="1">
    <source>
        <dbReference type="ARBA" id="ARBA00023172"/>
    </source>
</evidence>
<accession>A0ABQ9JJI2</accession>
<evidence type="ECO:0000313" key="2">
    <source>
        <dbReference type="EMBL" id="KAJ8978376.1"/>
    </source>
</evidence>
<dbReference type="Gene3D" id="1.10.443.10">
    <property type="entry name" value="Intergrase catalytic core"/>
    <property type="match status" value="1"/>
</dbReference>
<dbReference type="InterPro" id="IPR013762">
    <property type="entry name" value="Integrase-like_cat_sf"/>
</dbReference>
<evidence type="ECO:0000313" key="3">
    <source>
        <dbReference type="Proteomes" id="UP001162164"/>
    </source>
</evidence>
<name>A0ABQ9JJI2_9CUCU</name>
<proteinExistence type="predicted"/>
<organism evidence="2 3">
    <name type="scientific">Molorchus minor</name>
    <dbReference type="NCBI Taxonomy" id="1323400"/>
    <lineage>
        <taxon>Eukaryota</taxon>
        <taxon>Metazoa</taxon>
        <taxon>Ecdysozoa</taxon>
        <taxon>Arthropoda</taxon>
        <taxon>Hexapoda</taxon>
        <taxon>Insecta</taxon>
        <taxon>Pterygota</taxon>
        <taxon>Neoptera</taxon>
        <taxon>Endopterygota</taxon>
        <taxon>Coleoptera</taxon>
        <taxon>Polyphaga</taxon>
        <taxon>Cucujiformia</taxon>
        <taxon>Chrysomeloidea</taxon>
        <taxon>Cerambycidae</taxon>
        <taxon>Lamiinae</taxon>
        <taxon>Monochamini</taxon>
        <taxon>Molorchus</taxon>
    </lineage>
</organism>
<dbReference type="EMBL" id="JAPWTJ010000446">
    <property type="protein sequence ID" value="KAJ8978376.1"/>
    <property type="molecule type" value="Genomic_DNA"/>
</dbReference>